<dbReference type="InterPro" id="IPR042099">
    <property type="entry name" value="ANL_N_sf"/>
</dbReference>
<keyword evidence="2" id="KW-1185">Reference proteome</keyword>
<dbReference type="EMBL" id="OC922675">
    <property type="protein sequence ID" value="CAD7654352.1"/>
    <property type="molecule type" value="Genomic_DNA"/>
</dbReference>
<dbReference type="AlphaFoldDB" id="A0A7R9M685"/>
<dbReference type="Gene3D" id="3.40.50.12780">
    <property type="entry name" value="N-terminal domain of ligase-like"/>
    <property type="match status" value="1"/>
</dbReference>
<proteinExistence type="predicted"/>
<dbReference type="Proteomes" id="UP000728032">
    <property type="component" value="Unassembled WGS sequence"/>
</dbReference>
<name>A0A7R9M685_9ACAR</name>
<dbReference type="OrthoDB" id="6480198at2759"/>
<evidence type="ECO:0000313" key="1">
    <source>
        <dbReference type="EMBL" id="CAD7654352.1"/>
    </source>
</evidence>
<dbReference type="SUPFAM" id="SSF56801">
    <property type="entry name" value="Acetyl-CoA synthetase-like"/>
    <property type="match status" value="1"/>
</dbReference>
<protein>
    <submittedName>
        <fullName evidence="1">Uncharacterized protein</fullName>
    </submittedName>
</protein>
<organism evidence="1">
    <name type="scientific">Oppiella nova</name>
    <dbReference type="NCBI Taxonomy" id="334625"/>
    <lineage>
        <taxon>Eukaryota</taxon>
        <taxon>Metazoa</taxon>
        <taxon>Ecdysozoa</taxon>
        <taxon>Arthropoda</taxon>
        <taxon>Chelicerata</taxon>
        <taxon>Arachnida</taxon>
        <taxon>Acari</taxon>
        <taxon>Acariformes</taxon>
        <taxon>Sarcoptiformes</taxon>
        <taxon>Oribatida</taxon>
        <taxon>Brachypylina</taxon>
        <taxon>Oppioidea</taxon>
        <taxon>Oppiidae</taxon>
        <taxon>Oppiella</taxon>
    </lineage>
</organism>
<accession>A0A7R9M685</accession>
<dbReference type="EMBL" id="CAJPVJ010007850">
    <property type="protein sequence ID" value="CAG2171539.1"/>
    <property type="molecule type" value="Genomic_DNA"/>
</dbReference>
<reference evidence="1" key="1">
    <citation type="submission" date="2020-11" db="EMBL/GenBank/DDBJ databases">
        <authorList>
            <person name="Tran Van P."/>
        </authorList>
    </citation>
    <scope>NUCLEOTIDE SEQUENCE</scope>
</reference>
<gene>
    <name evidence="1" type="ORF">ONB1V03_LOCUS10999</name>
</gene>
<sequence length="113" mass="12898">MCVSVKLQFQIAHVSFPYSHAYGRSAKQLQYLRIGDLLTQRAQTESNRIAFVSEYENISKTYSQFEEDVNKLSKGLLDLGLSQSVKSMNSYNKLRGDVVGVWSCNSYPWVTTF</sequence>
<evidence type="ECO:0000313" key="2">
    <source>
        <dbReference type="Proteomes" id="UP000728032"/>
    </source>
</evidence>